<dbReference type="InParanoid" id="A0A1Q3B4F7"/>
<evidence type="ECO:0000313" key="1">
    <source>
        <dbReference type="EMBL" id="GAV62819.1"/>
    </source>
</evidence>
<dbReference type="Proteomes" id="UP000187406">
    <property type="component" value="Unassembled WGS sequence"/>
</dbReference>
<gene>
    <name evidence="1" type="ORF">CFOL_v3_06342</name>
</gene>
<dbReference type="PANTHER" id="PTHR33240">
    <property type="entry name" value="OS08G0508500 PROTEIN"/>
    <property type="match status" value="1"/>
</dbReference>
<accession>A0A1Q3B4F7</accession>
<feature type="non-terminal residue" evidence="1">
    <location>
        <position position="1"/>
    </location>
</feature>
<sequence length="154" mass="17875">TTISFKDDDLQPGTLLHNSPFYMSGYIRDHEISSMLVGDGSVVNIMPIRTMKKIGIILNELSRSKLLIQCFNQNEQKEVGEIVSSSIFHVIDAKTSYELLMERAWLHQNGVIALTWHQCFKHIHYENEICVVTEREPFNKESYYADAKFYLENE</sequence>
<dbReference type="EMBL" id="BDDD01000280">
    <property type="protein sequence ID" value="GAV62819.1"/>
    <property type="molecule type" value="Genomic_DNA"/>
</dbReference>
<keyword evidence="2" id="KW-1185">Reference proteome</keyword>
<proteinExistence type="predicted"/>
<organism evidence="1 2">
    <name type="scientific">Cephalotus follicularis</name>
    <name type="common">Albany pitcher plant</name>
    <dbReference type="NCBI Taxonomy" id="3775"/>
    <lineage>
        <taxon>Eukaryota</taxon>
        <taxon>Viridiplantae</taxon>
        <taxon>Streptophyta</taxon>
        <taxon>Embryophyta</taxon>
        <taxon>Tracheophyta</taxon>
        <taxon>Spermatophyta</taxon>
        <taxon>Magnoliopsida</taxon>
        <taxon>eudicotyledons</taxon>
        <taxon>Gunneridae</taxon>
        <taxon>Pentapetalae</taxon>
        <taxon>rosids</taxon>
        <taxon>fabids</taxon>
        <taxon>Oxalidales</taxon>
        <taxon>Cephalotaceae</taxon>
        <taxon>Cephalotus</taxon>
    </lineage>
</organism>
<dbReference type="OrthoDB" id="2919534at2759"/>
<protein>
    <submittedName>
        <fullName evidence="1">Uncharacterized protein</fullName>
    </submittedName>
</protein>
<reference evidence="2" key="1">
    <citation type="submission" date="2016-04" db="EMBL/GenBank/DDBJ databases">
        <title>Cephalotus genome sequencing.</title>
        <authorList>
            <person name="Fukushima K."/>
            <person name="Hasebe M."/>
            <person name="Fang X."/>
        </authorList>
    </citation>
    <scope>NUCLEOTIDE SEQUENCE [LARGE SCALE GENOMIC DNA]</scope>
    <source>
        <strain evidence="2">cv. St1</strain>
    </source>
</reference>
<dbReference type="AlphaFoldDB" id="A0A1Q3B4F7"/>
<comment type="caution">
    <text evidence="1">The sequence shown here is derived from an EMBL/GenBank/DDBJ whole genome shotgun (WGS) entry which is preliminary data.</text>
</comment>
<name>A0A1Q3B4F7_CEPFO</name>
<evidence type="ECO:0000313" key="2">
    <source>
        <dbReference type="Proteomes" id="UP000187406"/>
    </source>
</evidence>
<dbReference type="PANTHER" id="PTHR33240:SF15">
    <property type="entry name" value="GAG-PRO-LIKE PROTEIN"/>
    <property type="match status" value="1"/>
</dbReference>